<dbReference type="SMART" id="SM00987">
    <property type="entry name" value="UreE_C"/>
    <property type="match status" value="1"/>
</dbReference>
<keyword evidence="9" id="KW-0234">DNA repair</keyword>
<dbReference type="NCBIfam" id="TIGR03914">
    <property type="entry name" value="UDG_fam_dom"/>
    <property type="match status" value="1"/>
</dbReference>
<organism evidence="11 12">
    <name type="scientific">Teichococcus coralli</name>
    <dbReference type="NCBI Taxonomy" id="2545983"/>
    <lineage>
        <taxon>Bacteria</taxon>
        <taxon>Pseudomonadati</taxon>
        <taxon>Pseudomonadota</taxon>
        <taxon>Alphaproteobacteria</taxon>
        <taxon>Acetobacterales</taxon>
        <taxon>Roseomonadaceae</taxon>
        <taxon>Roseomonas</taxon>
    </lineage>
</organism>
<accession>A0A845BHU5</accession>
<keyword evidence="12" id="KW-1185">Reference proteome</keyword>
<dbReference type="PANTHER" id="PTHR33693:SF9">
    <property type="entry name" value="TYPE-4 URACIL-DNA GLYCOSYLASE"/>
    <property type="match status" value="1"/>
</dbReference>
<dbReference type="InterPro" id="IPR005122">
    <property type="entry name" value="Uracil-DNA_glycosylase-like"/>
</dbReference>
<proteinExistence type="inferred from homology"/>
<evidence type="ECO:0000256" key="2">
    <source>
        <dbReference type="ARBA" id="ARBA00019403"/>
    </source>
</evidence>
<dbReference type="SUPFAM" id="SSF52141">
    <property type="entry name" value="Uracil-DNA glycosylase-like"/>
    <property type="match status" value="1"/>
</dbReference>
<evidence type="ECO:0000259" key="10">
    <source>
        <dbReference type="SMART" id="SM00986"/>
    </source>
</evidence>
<dbReference type="Proteomes" id="UP000460715">
    <property type="component" value="Unassembled WGS sequence"/>
</dbReference>
<dbReference type="SMART" id="SM00986">
    <property type="entry name" value="UDG"/>
    <property type="match status" value="1"/>
</dbReference>
<evidence type="ECO:0000256" key="9">
    <source>
        <dbReference type="ARBA" id="ARBA00023204"/>
    </source>
</evidence>
<evidence type="ECO:0000256" key="8">
    <source>
        <dbReference type="ARBA" id="ARBA00023014"/>
    </source>
</evidence>
<evidence type="ECO:0000256" key="5">
    <source>
        <dbReference type="ARBA" id="ARBA00022763"/>
    </source>
</evidence>
<evidence type="ECO:0000256" key="4">
    <source>
        <dbReference type="ARBA" id="ARBA00022723"/>
    </source>
</evidence>
<feature type="domain" description="Uracil-DNA glycosylase-like" evidence="10">
    <location>
        <begin position="29"/>
        <end position="189"/>
    </location>
</feature>
<reference evidence="11 12" key="1">
    <citation type="submission" date="2019-03" db="EMBL/GenBank/DDBJ databases">
        <title>Roseomonas sp. a novel Roseomonas species isolated from Sea whip Gorgonian.</title>
        <authorList>
            <person name="Li F."/>
            <person name="Pan X."/>
            <person name="Huang S."/>
            <person name="Li Z."/>
            <person name="Meng B."/>
        </authorList>
    </citation>
    <scope>NUCLEOTIDE SEQUENCE [LARGE SCALE GENOMIC DNA]</scope>
    <source>
        <strain evidence="11 12">M0104</strain>
    </source>
</reference>
<evidence type="ECO:0000313" key="11">
    <source>
        <dbReference type="EMBL" id="MXP65726.1"/>
    </source>
</evidence>
<dbReference type="InterPro" id="IPR005273">
    <property type="entry name" value="Ura-DNA_glyco_family4"/>
</dbReference>
<evidence type="ECO:0000256" key="6">
    <source>
        <dbReference type="ARBA" id="ARBA00022801"/>
    </source>
</evidence>
<dbReference type="GO" id="GO:0097506">
    <property type="term" value="F:deaminated base DNA N-glycosylase activity"/>
    <property type="evidence" value="ECO:0007669"/>
    <property type="project" value="UniProtKB-ARBA"/>
</dbReference>
<keyword evidence="5" id="KW-0227">DNA damage</keyword>
<keyword evidence="4" id="KW-0479">Metal-binding</keyword>
<dbReference type="RefSeq" id="WP_160939133.1">
    <property type="nucleotide sequence ID" value="NZ_SNVJ01000026.1"/>
</dbReference>
<protein>
    <recommendedName>
        <fullName evidence="2">Type-4 uracil-DNA glycosylase</fullName>
    </recommendedName>
</protein>
<dbReference type="OrthoDB" id="5290748at2"/>
<dbReference type="Pfam" id="PF03167">
    <property type="entry name" value="UDG"/>
    <property type="match status" value="1"/>
</dbReference>
<dbReference type="GO" id="GO:0051539">
    <property type="term" value="F:4 iron, 4 sulfur cluster binding"/>
    <property type="evidence" value="ECO:0007669"/>
    <property type="project" value="UniProtKB-KW"/>
</dbReference>
<evidence type="ECO:0000256" key="3">
    <source>
        <dbReference type="ARBA" id="ARBA00022485"/>
    </source>
</evidence>
<dbReference type="AlphaFoldDB" id="A0A845BHU5"/>
<comment type="caution">
    <text evidence="11">The sequence shown here is derived from an EMBL/GenBank/DDBJ whole genome shotgun (WGS) entry which is preliminary data.</text>
</comment>
<sequence length="203" mass="21905">MPENLSLPLEASSAAPPVAPWAADRSAVLGEGPKGALLMFVGEQPGDEEDRKGRPFVGPAGRLLDRALAEAGVDRTACYVTNAVKHFKYVMRGKRRLHQSPDAGDIKLYRPFLLREVEEVAPHLLVALGGTATQALMGQKLPLLKLRGQVFEGPGDRPVLLTVHPSFLLRLPNPELKETEYARFVQELAFAGQAAKQGPAPSG</sequence>
<gene>
    <name evidence="11" type="ORF">E0493_20455</name>
</gene>
<dbReference type="InterPro" id="IPR051536">
    <property type="entry name" value="UDG_Type-4/5"/>
</dbReference>
<dbReference type="Gene3D" id="3.40.470.10">
    <property type="entry name" value="Uracil-DNA glycosylase-like domain"/>
    <property type="match status" value="1"/>
</dbReference>
<evidence type="ECO:0000256" key="1">
    <source>
        <dbReference type="ARBA" id="ARBA00006521"/>
    </source>
</evidence>
<dbReference type="GO" id="GO:0046872">
    <property type="term" value="F:metal ion binding"/>
    <property type="evidence" value="ECO:0007669"/>
    <property type="project" value="UniProtKB-KW"/>
</dbReference>
<dbReference type="InterPro" id="IPR036895">
    <property type="entry name" value="Uracil-DNA_glycosylase-like_sf"/>
</dbReference>
<keyword evidence="3" id="KW-0004">4Fe-4S</keyword>
<dbReference type="GO" id="GO:0006281">
    <property type="term" value="P:DNA repair"/>
    <property type="evidence" value="ECO:0007669"/>
    <property type="project" value="UniProtKB-KW"/>
</dbReference>
<dbReference type="PANTHER" id="PTHR33693">
    <property type="entry name" value="TYPE-5 URACIL-DNA GLYCOSYLASE"/>
    <property type="match status" value="1"/>
</dbReference>
<evidence type="ECO:0000256" key="7">
    <source>
        <dbReference type="ARBA" id="ARBA00023004"/>
    </source>
</evidence>
<comment type="similarity">
    <text evidence="1">Belongs to the uracil-DNA glycosylase (UDG) superfamily. Type 4 (UDGa) family.</text>
</comment>
<keyword evidence="6" id="KW-0378">Hydrolase</keyword>
<keyword evidence="8" id="KW-0411">Iron-sulfur</keyword>
<keyword evidence="7" id="KW-0408">Iron</keyword>
<dbReference type="CDD" id="cd10030">
    <property type="entry name" value="UDG-F4_TTUDGA_SPO1dp_like"/>
    <property type="match status" value="1"/>
</dbReference>
<dbReference type="EMBL" id="SNVJ01000026">
    <property type="protein sequence ID" value="MXP65726.1"/>
    <property type="molecule type" value="Genomic_DNA"/>
</dbReference>
<name>A0A845BHU5_9PROT</name>
<evidence type="ECO:0000313" key="12">
    <source>
        <dbReference type="Proteomes" id="UP000460715"/>
    </source>
</evidence>